<keyword evidence="3" id="KW-1185">Reference proteome</keyword>
<dbReference type="RefSeq" id="WP_371840256.1">
    <property type="nucleotide sequence ID" value="NZ_JBGMEK010000045.1"/>
</dbReference>
<dbReference type="PROSITE" id="PS51257">
    <property type="entry name" value="PROKAR_LIPOPROTEIN"/>
    <property type="match status" value="1"/>
</dbReference>
<organism evidence="2 3">
    <name type="scientific">Microbulbifer epialgicus</name>
    <dbReference type="NCBI Taxonomy" id="393907"/>
    <lineage>
        <taxon>Bacteria</taxon>
        <taxon>Pseudomonadati</taxon>
        <taxon>Pseudomonadota</taxon>
        <taxon>Gammaproteobacteria</taxon>
        <taxon>Cellvibrionales</taxon>
        <taxon>Microbulbiferaceae</taxon>
        <taxon>Microbulbifer</taxon>
    </lineage>
</organism>
<evidence type="ECO:0008006" key="4">
    <source>
        <dbReference type="Google" id="ProtNLM"/>
    </source>
</evidence>
<feature type="signal peptide" evidence="1">
    <location>
        <begin position="1"/>
        <end position="20"/>
    </location>
</feature>
<sequence length="129" mass="13923">MSSRVRFLLIAFVMVLSSCATVELTDAGRDIQIVQQISISDLDRYYEIGEVACNFGFNARSAITNIKQCRTELKNQAAQLGGHVVVIEHQQLGTGGGATYGKGYSGCPNCISMVGTAYKEKNAVTHNDS</sequence>
<dbReference type="EMBL" id="JBGMEK010000045">
    <property type="protein sequence ID" value="MFA0812570.1"/>
    <property type="molecule type" value="Genomic_DNA"/>
</dbReference>
<protein>
    <recommendedName>
        <fullName evidence="4">Lipoprotein</fullName>
    </recommendedName>
</protein>
<comment type="caution">
    <text evidence="2">The sequence shown here is derived from an EMBL/GenBank/DDBJ whole genome shotgun (WGS) entry which is preliminary data.</text>
</comment>
<name>A0ABV4P2J8_9GAMM</name>
<evidence type="ECO:0000313" key="2">
    <source>
        <dbReference type="EMBL" id="MFA0812570.1"/>
    </source>
</evidence>
<proteinExistence type="predicted"/>
<evidence type="ECO:0000256" key="1">
    <source>
        <dbReference type="SAM" id="SignalP"/>
    </source>
</evidence>
<feature type="chain" id="PRO_5045925641" description="Lipoprotein" evidence="1">
    <location>
        <begin position="21"/>
        <end position="129"/>
    </location>
</feature>
<accession>A0ABV4P2J8</accession>
<dbReference type="Proteomes" id="UP001569428">
    <property type="component" value="Unassembled WGS sequence"/>
</dbReference>
<evidence type="ECO:0000313" key="3">
    <source>
        <dbReference type="Proteomes" id="UP001569428"/>
    </source>
</evidence>
<keyword evidence="1" id="KW-0732">Signal</keyword>
<reference evidence="2 3" key="1">
    <citation type="submission" date="2024-08" db="EMBL/GenBank/DDBJ databases">
        <authorList>
            <person name="Ishaq N."/>
        </authorList>
    </citation>
    <scope>NUCLEOTIDE SEQUENCE [LARGE SCALE GENOMIC DNA]</scope>
    <source>
        <strain evidence="2 3">DSM 18651</strain>
    </source>
</reference>
<gene>
    <name evidence="2" type="ORF">ACCI49_16780</name>
</gene>